<dbReference type="GO" id="GO:0003676">
    <property type="term" value="F:nucleic acid binding"/>
    <property type="evidence" value="ECO:0007669"/>
    <property type="project" value="InterPro"/>
</dbReference>
<feature type="domain" description="Retrovirus-related Pol polyprotein from transposon TNT 1-94-like beta-barrel" evidence="1">
    <location>
        <begin position="1"/>
        <end position="65"/>
    </location>
</feature>
<reference evidence="2" key="1">
    <citation type="submission" date="2021-03" db="EMBL/GenBank/DDBJ databases">
        <title>Draft genome sequence of rust myrtle Austropuccinia psidii MF-1, a brazilian biotype.</title>
        <authorList>
            <person name="Quecine M.C."/>
            <person name="Pachon D.M.R."/>
            <person name="Bonatelli M.L."/>
            <person name="Correr F.H."/>
            <person name="Franceschini L.M."/>
            <person name="Leite T.F."/>
            <person name="Margarido G.R.A."/>
            <person name="Almeida C.A."/>
            <person name="Ferrarezi J.A."/>
            <person name="Labate C.A."/>
        </authorList>
    </citation>
    <scope>NUCLEOTIDE SEQUENCE</scope>
    <source>
        <strain evidence="2">MF-1</strain>
    </source>
</reference>
<protein>
    <recommendedName>
        <fullName evidence="1">Retrovirus-related Pol polyprotein from transposon TNT 1-94-like beta-barrel domain-containing protein</fullName>
    </recommendedName>
</protein>
<accession>A0A9Q3I6J1</accession>
<comment type="caution">
    <text evidence="2">The sequence shown here is derived from an EMBL/GenBank/DDBJ whole genome shotgun (WGS) entry which is preliminary data.</text>
</comment>
<gene>
    <name evidence="2" type="ORF">O181_067439</name>
</gene>
<dbReference type="AlphaFoldDB" id="A0A9Q3I6J1"/>
<dbReference type="Pfam" id="PF22936">
    <property type="entry name" value="Pol_BBD"/>
    <property type="match status" value="1"/>
</dbReference>
<keyword evidence="3" id="KW-1185">Reference proteome</keyword>
<dbReference type="Gene3D" id="3.30.420.10">
    <property type="entry name" value="Ribonuclease H-like superfamily/Ribonuclease H"/>
    <property type="match status" value="1"/>
</dbReference>
<evidence type="ECO:0000313" key="2">
    <source>
        <dbReference type="EMBL" id="MBW0527724.1"/>
    </source>
</evidence>
<proteinExistence type="predicted"/>
<name>A0A9Q3I6J1_9BASI</name>
<dbReference type="InterPro" id="IPR036397">
    <property type="entry name" value="RNaseH_sf"/>
</dbReference>
<evidence type="ECO:0000313" key="3">
    <source>
        <dbReference type="Proteomes" id="UP000765509"/>
    </source>
</evidence>
<dbReference type="Proteomes" id="UP000765509">
    <property type="component" value="Unassembled WGS sequence"/>
</dbReference>
<evidence type="ECO:0000259" key="1">
    <source>
        <dbReference type="Pfam" id="PF22936"/>
    </source>
</evidence>
<dbReference type="OrthoDB" id="3261476at2759"/>
<sequence length="202" mass="22482">MFSNESSFVNLKELSGGVQIGQEGIKITIKGRGEVVKMSNKNKIVFKEELLVPDLPYNLISLSRIWKGKGDLERIPDNKFQVIKNKKKVFGGHIENGLLHVDFDYEKAFASENEHLGHSGRSGNCEECKIGKLTQIAFNGKIIRPDKPLEEISVDLMGAITPESLGGVKYILVVVDSNAGFSWVRMLKDKGDAKHEIEKIIS</sequence>
<organism evidence="2 3">
    <name type="scientific">Austropuccinia psidii MF-1</name>
    <dbReference type="NCBI Taxonomy" id="1389203"/>
    <lineage>
        <taxon>Eukaryota</taxon>
        <taxon>Fungi</taxon>
        <taxon>Dikarya</taxon>
        <taxon>Basidiomycota</taxon>
        <taxon>Pucciniomycotina</taxon>
        <taxon>Pucciniomycetes</taxon>
        <taxon>Pucciniales</taxon>
        <taxon>Sphaerophragmiaceae</taxon>
        <taxon>Austropuccinia</taxon>
    </lineage>
</organism>
<dbReference type="EMBL" id="AVOT02033771">
    <property type="protein sequence ID" value="MBW0527724.1"/>
    <property type="molecule type" value="Genomic_DNA"/>
</dbReference>
<dbReference type="InterPro" id="IPR054722">
    <property type="entry name" value="PolX-like_BBD"/>
</dbReference>